<dbReference type="Proteomes" id="UP000176998">
    <property type="component" value="Unassembled WGS sequence"/>
</dbReference>
<feature type="region of interest" description="Disordered" evidence="1">
    <location>
        <begin position="100"/>
        <end position="173"/>
    </location>
</feature>
<feature type="compositionally biased region" description="Basic and acidic residues" evidence="1">
    <location>
        <begin position="115"/>
        <end position="128"/>
    </location>
</feature>
<comment type="caution">
    <text evidence="2">The sequence shown here is derived from an EMBL/GenBank/DDBJ whole genome shotgun (WGS) entry which is preliminary data.</text>
</comment>
<name>A0A1G4B8L4_9PEZI</name>
<feature type="compositionally biased region" description="Basic residues" evidence="1">
    <location>
        <begin position="153"/>
        <end position="166"/>
    </location>
</feature>
<accession>A0A1G4B8L4</accession>
<sequence>MPNWLGKTLFYFQSIAAYSIPIFKTQEVDFEWLSTVVTARRRAPWTIYAIALPFAAWTTIVLTKGIDISTAGQLTPVWISSGLISLAIYERKHRFNTALRRQKQSQRTHLAVHPQPEDSDSKKLKSDGPFDAPKANNEPIPKPPTSKSSPQRSRSKRRIYPKRSRARQFSIINCQESDLAPHYESQRESIQKIRKLWNPDYAPPSRDRTPPSKPQGSPASSRPPEVDTTDVMIKQPETRPISQEQLVAEVKGIYAGLVMVESKCIEVDNAQSSTSASETTPRLNNEQWQALIALHRTLLHEHHDFFLASQHPSASLVLRRLARQYGMPARMWHGVHSFLEFPPHAPPASLEQMFTFIYLAYPMMALLYETVPTFEDTWIECLGDLGRYRYIQCPSSF</sequence>
<dbReference type="EMBL" id="MJBS01000054">
    <property type="protein sequence ID" value="OHE97767.1"/>
    <property type="molecule type" value="Genomic_DNA"/>
</dbReference>
<gene>
    <name evidence="2" type="ORF">CORC01_06972</name>
</gene>
<keyword evidence="3" id="KW-1185">Reference proteome</keyword>
<dbReference type="RefSeq" id="XP_022474920.1">
    <property type="nucleotide sequence ID" value="XM_022618610.1"/>
</dbReference>
<dbReference type="AlphaFoldDB" id="A0A1G4B8L4"/>
<dbReference type="GeneID" id="34560120"/>
<dbReference type="STRING" id="1209926.A0A1G4B8L4"/>
<evidence type="ECO:0000313" key="3">
    <source>
        <dbReference type="Proteomes" id="UP000176998"/>
    </source>
</evidence>
<feature type="region of interest" description="Disordered" evidence="1">
    <location>
        <begin position="198"/>
        <end position="228"/>
    </location>
</feature>
<dbReference type="InterPro" id="IPR011990">
    <property type="entry name" value="TPR-like_helical_dom_sf"/>
</dbReference>
<proteinExistence type="predicted"/>
<evidence type="ECO:0000313" key="2">
    <source>
        <dbReference type="EMBL" id="OHE97767.1"/>
    </source>
</evidence>
<protein>
    <submittedName>
        <fullName evidence="2">Uncharacterized protein</fullName>
    </submittedName>
</protein>
<dbReference type="SUPFAM" id="SSF48452">
    <property type="entry name" value="TPR-like"/>
    <property type="match status" value="1"/>
</dbReference>
<reference evidence="2 3" key="1">
    <citation type="submission" date="2016-09" db="EMBL/GenBank/DDBJ databases">
        <authorList>
            <person name="Capua I."/>
            <person name="De Benedictis P."/>
            <person name="Joannis T."/>
            <person name="Lombin L.H."/>
            <person name="Cattoli G."/>
        </authorList>
    </citation>
    <scope>NUCLEOTIDE SEQUENCE [LARGE SCALE GENOMIC DNA]</scope>
    <source>
        <strain evidence="2 3">IMI 309357</strain>
    </source>
</reference>
<evidence type="ECO:0000256" key="1">
    <source>
        <dbReference type="SAM" id="MobiDB-lite"/>
    </source>
</evidence>
<dbReference type="OrthoDB" id="2017974at2759"/>
<organism evidence="2 3">
    <name type="scientific">Colletotrichum orchidophilum</name>
    <dbReference type="NCBI Taxonomy" id="1209926"/>
    <lineage>
        <taxon>Eukaryota</taxon>
        <taxon>Fungi</taxon>
        <taxon>Dikarya</taxon>
        <taxon>Ascomycota</taxon>
        <taxon>Pezizomycotina</taxon>
        <taxon>Sordariomycetes</taxon>
        <taxon>Hypocreomycetidae</taxon>
        <taxon>Glomerellales</taxon>
        <taxon>Glomerellaceae</taxon>
        <taxon>Colletotrichum</taxon>
    </lineage>
</organism>